<accession>A0A5M4B4S4</accession>
<dbReference type="RefSeq" id="WP_025865473.1">
    <property type="nucleotide sequence ID" value="NZ_BLAX01000001.1"/>
</dbReference>
<sequence>MSLENIRHRIFVKSQINKICLFGLLLLMTSCNRTSHLLPKKYKITKEQTFDTAISYGRILKVKQSIHIDDLQEYPKEYKKNIFRTVEKPLVKWTKLNSLVDKKGIIFNVRQTLEFGDYQQINKLLTQIENYDNEIYFAGLGEVMKGLKNEKHNFYQFMYFLDIKTNEIFELDDIH</sequence>
<dbReference type="Proteomes" id="UP000391834">
    <property type="component" value="Unassembled WGS sequence"/>
</dbReference>
<proteinExistence type="predicted"/>
<keyword evidence="2" id="KW-1185">Reference proteome</keyword>
<gene>
    <name evidence="1" type="ORF">PbJCM13498_39430</name>
</gene>
<dbReference type="AlphaFoldDB" id="A0A5M4B4S4"/>
<dbReference type="EMBL" id="BLAX01000001">
    <property type="protein sequence ID" value="GET35080.1"/>
    <property type="molecule type" value="Genomic_DNA"/>
</dbReference>
<evidence type="ECO:0000313" key="2">
    <source>
        <dbReference type="Proteomes" id="UP000391834"/>
    </source>
</evidence>
<organism evidence="1 2">
    <name type="scientific">Prolixibacter bellariivorans</name>
    <dbReference type="NCBI Taxonomy" id="314319"/>
    <lineage>
        <taxon>Bacteria</taxon>
        <taxon>Pseudomonadati</taxon>
        <taxon>Bacteroidota</taxon>
        <taxon>Bacteroidia</taxon>
        <taxon>Marinilabiliales</taxon>
        <taxon>Prolixibacteraceae</taxon>
        <taxon>Prolixibacter</taxon>
    </lineage>
</organism>
<dbReference type="PROSITE" id="PS51257">
    <property type="entry name" value="PROKAR_LIPOPROTEIN"/>
    <property type="match status" value="1"/>
</dbReference>
<reference evidence="1 2" key="1">
    <citation type="submission" date="2019-10" db="EMBL/GenBank/DDBJ databases">
        <title>Prolixibacter strains distinguished by the presence of nitrate reductase genes were adept at nitrate-dependent anaerobic corrosion of metallic iron and carbon steel.</title>
        <authorList>
            <person name="Iino T."/>
            <person name="Shono N."/>
            <person name="Ito K."/>
            <person name="Nakamura R."/>
            <person name="Sueoka K."/>
            <person name="Harayama S."/>
            <person name="Ohkuma M."/>
        </authorList>
    </citation>
    <scope>NUCLEOTIDE SEQUENCE [LARGE SCALE GENOMIC DNA]</scope>
    <source>
        <strain evidence="1 2">JCM 13498</strain>
    </source>
</reference>
<name>A0A5M4B4S4_9BACT</name>
<comment type="caution">
    <text evidence="1">The sequence shown here is derived from an EMBL/GenBank/DDBJ whole genome shotgun (WGS) entry which is preliminary data.</text>
</comment>
<evidence type="ECO:0008006" key="3">
    <source>
        <dbReference type="Google" id="ProtNLM"/>
    </source>
</evidence>
<protein>
    <recommendedName>
        <fullName evidence="3">Lipoprotein</fullName>
    </recommendedName>
</protein>
<evidence type="ECO:0000313" key="1">
    <source>
        <dbReference type="EMBL" id="GET35080.1"/>
    </source>
</evidence>